<proteinExistence type="predicted"/>
<keyword evidence="3" id="KW-1133">Transmembrane helix</keyword>
<dbReference type="GO" id="GO:0016020">
    <property type="term" value="C:membrane"/>
    <property type="evidence" value="ECO:0007669"/>
    <property type="project" value="UniProtKB-SubCell"/>
</dbReference>
<dbReference type="Gene3D" id="3.80.10.10">
    <property type="entry name" value="Ribonuclease Inhibitor"/>
    <property type="match status" value="2"/>
</dbReference>
<evidence type="ECO:0000313" key="6">
    <source>
        <dbReference type="Proteomes" id="UP000655225"/>
    </source>
</evidence>
<feature type="region of interest" description="Disordered" evidence="2">
    <location>
        <begin position="933"/>
        <end position="960"/>
    </location>
</feature>
<dbReference type="InterPro" id="IPR032675">
    <property type="entry name" value="LRR_dom_sf"/>
</dbReference>
<dbReference type="OrthoDB" id="2143199at2759"/>
<dbReference type="AlphaFoldDB" id="A0A834YXA4"/>
<gene>
    <name evidence="5" type="ORF">HHK36_016494</name>
</gene>
<feature type="transmembrane region" description="Helical" evidence="3">
    <location>
        <begin position="901"/>
        <end position="926"/>
    </location>
</feature>
<feature type="transmembrane region" description="Helical" evidence="3">
    <location>
        <begin position="361"/>
        <end position="384"/>
    </location>
</feature>
<name>A0A834YXA4_TETSI</name>
<evidence type="ECO:0000256" key="3">
    <source>
        <dbReference type="SAM" id="Phobius"/>
    </source>
</evidence>
<reference evidence="5 6" key="1">
    <citation type="submission" date="2020-04" db="EMBL/GenBank/DDBJ databases">
        <title>Plant Genome Project.</title>
        <authorList>
            <person name="Zhang R.-G."/>
        </authorList>
    </citation>
    <scope>NUCLEOTIDE SEQUENCE [LARGE SCALE GENOMIC DNA]</scope>
    <source>
        <strain evidence="5">YNK0</strain>
        <tissue evidence="5">Leaf</tissue>
    </source>
</reference>
<dbReference type="EMBL" id="JABCRI010000011">
    <property type="protein sequence ID" value="KAF8397574.1"/>
    <property type="molecule type" value="Genomic_DNA"/>
</dbReference>
<feature type="compositionally biased region" description="Polar residues" evidence="2">
    <location>
        <begin position="951"/>
        <end position="960"/>
    </location>
</feature>
<evidence type="ECO:0000313" key="5">
    <source>
        <dbReference type="EMBL" id="KAF8397574.1"/>
    </source>
</evidence>
<feature type="domain" description="Malectin-like" evidence="4">
    <location>
        <begin position="2"/>
        <end position="273"/>
    </location>
</feature>
<organism evidence="5 6">
    <name type="scientific">Tetracentron sinense</name>
    <name type="common">Spur-leaf</name>
    <dbReference type="NCBI Taxonomy" id="13715"/>
    <lineage>
        <taxon>Eukaryota</taxon>
        <taxon>Viridiplantae</taxon>
        <taxon>Streptophyta</taxon>
        <taxon>Embryophyta</taxon>
        <taxon>Tracheophyta</taxon>
        <taxon>Spermatophyta</taxon>
        <taxon>Magnoliopsida</taxon>
        <taxon>Trochodendrales</taxon>
        <taxon>Trochodendraceae</taxon>
        <taxon>Tetracentron</taxon>
    </lineage>
</organism>
<sequence>MESLRFFTEQNKNCYSTPTSTGVRYFIRAAFFYGNYDGISNPPTFDLEFDGNKWVTVVTSITETVYHEVIYMAKRDNISVCVTRTRDNEFPFISSLETWPLPKEMYAGMDRNFAWLKSYRYRYGGTDTIWYPDDSYKRIWDPSNPSGLIPVTADFTSLILTTVDHPPEKGLLKAVVAENPTDSINLEFPFPNSNRFNFLSIDYAEMTELELNDTRSFGLVVDGQDLNFIASPSYQTCSGIGWKTKSSGTLTVDLIPTGASTLPPIISLIEVYSASDPLITTGTSLDDCTYHFFYLRNLSGYGLDGPLPQFDQMQALESIDLSNNSIDGPIPDFLGNLPKLTKFVKGNSLLPHKKNNLALKIGLSVGIPLGLVLVLIVVISYLIWKRPRASQAVTTTGEGEAQARPQGEDVTISVSAEEGTKPSSNGQSIPLISFDYLGFSSDTSKWVSIDCGTETQYEDKFGKWVTDDEFIKTGRNIKVSSNEVVTEQMDTLRVFTQQNKNCYSLPASTGDRYFIRAAFFYGNYDLLSNPPTFDLDFDGNKWVNVVSSLTDTVYHEVIYLANQDNISVCVTRTRDNEFPFISSLETWPLPKDMYAGMDTKFAWLKSYRFHYGGADVIWYSYENRYPADDYKRIWDPSNPSGLISVTANFTSLISTTVNDPPEKALLQAVEAQNPTDSINLEFEFPNSNRFNYLSIGYAEMSELGIDDTRSFGFVVDGLDLGLIVSPSYQICSGVWSRIKSSGTLTVDLIPAEGSTLPPIISFIEVYTASDPLITAGTSQEDCTYHSFFLFYWTAAIFYPRAYRDGVVNRAFRVIHNLSGYGLNGTLPQFDQMQALESIDLSDNSLYGPIPDFLGNLPNLRKLNLGGNNFSGEIPQSLTSNKKLSYNLKGNPLLPQKKKNKALIIGLVVLGLSLGIILVVLLSYFTWRNRQASQTRTNQGKAQEKPQGKDVTVSTKPSTLPSMDSVELSELIKQHAGFRANGVHRAEAP</sequence>
<protein>
    <recommendedName>
        <fullName evidence="4">Malectin-like domain-containing protein</fullName>
    </recommendedName>
</protein>
<dbReference type="SUPFAM" id="SSF52058">
    <property type="entry name" value="L domain-like"/>
    <property type="match status" value="1"/>
</dbReference>
<feature type="domain" description="Malectin-like" evidence="4">
    <location>
        <begin position="449"/>
        <end position="767"/>
    </location>
</feature>
<dbReference type="OMA" id="FINDVKW"/>
<accession>A0A834YXA4</accession>
<evidence type="ECO:0000259" key="4">
    <source>
        <dbReference type="Pfam" id="PF12819"/>
    </source>
</evidence>
<dbReference type="Proteomes" id="UP000655225">
    <property type="component" value="Unassembled WGS sequence"/>
</dbReference>
<dbReference type="PANTHER" id="PTHR45631:SF186">
    <property type="entry name" value="MALECTIN-LIKE DOMAIN-CONTAINING PROTEIN"/>
    <property type="match status" value="1"/>
</dbReference>
<dbReference type="Pfam" id="PF00560">
    <property type="entry name" value="LRR_1"/>
    <property type="match status" value="3"/>
</dbReference>
<keyword evidence="6" id="KW-1185">Reference proteome</keyword>
<evidence type="ECO:0000256" key="1">
    <source>
        <dbReference type="ARBA" id="ARBA00004167"/>
    </source>
</evidence>
<dbReference type="InterPro" id="IPR001611">
    <property type="entry name" value="Leu-rich_rpt"/>
</dbReference>
<dbReference type="InterPro" id="IPR024788">
    <property type="entry name" value="Malectin-like_Carb-bd_dom"/>
</dbReference>
<dbReference type="PANTHER" id="PTHR45631">
    <property type="entry name" value="OS07G0107800 PROTEIN-RELATED"/>
    <property type="match status" value="1"/>
</dbReference>
<keyword evidence="3" id="KW-0472">Membrane</keyword>
<evidence type="ECO:0000256" key="2">
    <source>
        <dbReference type="SAM" id="MobiDB-lite"/>
    </source>
</evidence>
<comment type="caution">
    <text evidence="5">The sequence shown here is derived from an EMBL/GenBank/DDBJ whole genome shotgun (WGS) entry which is preliminary data.</text>
</comment>
<keyword evidence="3" id="KW-0812">Transmembrane</keyword>
<comment type="subcellular location">
    <subcellularLocation>
        <location evidence="1">Membrane</location>
        <topology evidence="1">Single-pass membrane protein</topology>
    </subcellularLocation>
</comment>
<dbReference type="Pfam" id="PF12819">
    <property type="entry name" value="Malectin_like"/>
    <property type="match status" value="2"/>
</dbReference>